<sequence length="265" mass="29708">MAEGGISPETPVHSRPWTGRAAIRVRAPHRSVPNPNDSECHRKSGDNIMCVPPDVTTPTHPTDFSLKFNNNIPRFLWNDPRTIIDNKKIDMLQQRDHGDIIKNINTESDNYNNVYGGNNRENNQRIADFIIANKEYRNNFNIGQPSSDSAIGYVNKEQTRMRATDFAVALNYNKDLHRTSDFAGMILQHHQRALGLSLKPAHLSTTASLQHNSGPRHTIDAILGLGSRRTPPIKESQENSNRNGNESSGILVFVNNNNNNNVKLS</sequence>
<dbReference type="EnsemblMetazoa" id="PHUM121590-RA">
    <property type="protein sequence ID" value="PHUM121590-PA"/>
    <property type="gene ID" value="PHUM121590"/>
</dbReference>
<proteinExistence type="predicted"/>
<feature type="compositionally biased region" description="Low complexity" evidence="1">
    <location>
        <begin position="255"/>
        <end position="265"/>
    </location>
</feature>
<evidence type="ECO:0000256" key="1">
    <source>
        <dbReference type="SAM" id="MobiDB-lite"/>
    </source>
</evidence>
<keyword evidence="4" id="KW-1185">Reference proteome</keyword>
<dbReference type="InParanoid" id="E0VDN0"/>
<name>E0VDN0_PEDHC</name>
<protein>
    <submittedName>
        <fullName evidence="2 3">Uncharacterized protein</fullName>
    </submittedName>
</protein>
<dbReference type="EMBL" id="AAZO01001433">
    <property type="status" value="NOT_ANNOTATED_CDS"/>
    <property type="molecule type" value="Genomic_DNA"/>
</dbReference>
<dbReference type="HOGENOM" id="CLU_1050891_0_0_1"/>
<evidence type="ECO:0000313" key="4">
    <source>
        <dbReference type="Proteomes" id="UP000009046"/>
    </source>
</evidence>
<feature type="compositionally biased region" description="Low complexity" evidence="1">
    <location>
        <begin position="238"/>
        <end position="248"/>
    </location>
</feature>
<dbReference type="AlphaFoldDB" id="E0VDN0"/>
<dbReference type="CTD" id="8238350"/>
<gene>
    <name evidence="3" type="primary">8238350</name>
    <name evidence="2" type="ORF">Phum_PHUM121590</name>
</gene>
<reference evidence="2" key="1">
    <citation type="submission" date="2007-04" db="EMBL/GenBank/DDBJ databases">
        <title>Annotation of Pediculus humanus corporis strain USDA.</title>
        <authorList>
            <person name="Kirkness E."/>
            <person name="Hannick L."/>
            <person name="Hass B."/>
            <person name="Bruggner R."/>
            <person name="Lawson D."/>
            <person name="Bidwell S."/>
            <person name="Joardar V."/>
            <person name="Caler E."/>
            <person name="Walenz B."/>
            <person name="Inman J."/>
            <person name="Schobel S."/>
            <person name="Galinsky K."/>
            <person name="Amedeo P."/>
            <person name="Strausberg R."/>
        </authorList>
    </citation>
    <scope>NUCLEOTIDE SEQUENCE</scope>
    <source>
        <strain evidence="2">USDA</strain>
    </source>
</reference>
<organism>
    <name type="scientific">Pediculus humanus subsp. corporis</name>
    <name type="common">Body louse</name>
    <dbReference type="NCBI Taxonomy" id="121224"/>
    <lineage>
        <taxon>Eukaryota</taxon>
        <taxon>Metazoa</taxon>
        <taxon>Ecdysozoa</taxon>
        <taxon>Arthropoda</taxon>
        <taxon>Hexapoda</taxon>
        <taxon>Insecta</taxon>
        <taxon>Pterygota</taxon>
        <taxon>Neoptera</taxon>
        <taxon>Paraneoptera</taxon>
        <taxon>Psocodea</taxon>
        <taxon>Troctomorpha</taxon>
        <taxon>Phthiraptera</taxon>
        <taxon>Anoplura</taxon>
        <taxon>Pediculidae</taxon>
        <taxon>Pediculus</taxon>
    </lineage>
</organism>
<dbReference type="GeneID" id="8238350"/>
<evidence type="ECO:0000313" key="2">
    <source>
        <dbReference type="EMBL" id="EEB11486.1"/>
    </source>
</evidence>
<feature type="region of interest" description="Disordered" evidence="1">
    <location>
        <begin position="225"/>
        <end position="265"/>
    </location>
</feature>
<reference evidence="2" key="2">
    <citation type="submission" date="2007-04" db="EMBL/GenBank/DDBJ databases">
        <title>The genome of the human body louse.</title>
        <authorList>
            <consortium name="The Human Body Louse Genome Consortium"/>
            <person name="Kirkness E."/>
            <person name="Walenz B."/>
            <person name="Hass B."/>
            <person name="Bruggner R."/>
            <person name="Strausberg R."/>
        </authorList>
    </citation>
    <scope>NUCLEOTIDE SEQUENCE</scope>
    <source>
        <strain evidence="2">USDA</strain>
    </source>
</reference>
<dbReference type="Proteomes" id="UP000009046">
    <property type="component" value="Unassembled WGS sequence"/>
</dbReference>
<dbReference type="VEuPathDB" id="VectorBase:PHUM121590"/>
<dbReference type="EMBL" id="DS235082">
    <property type="protein sequence ID" value="EEB11486.1"/>
    <property type="molecule type" value="Genomic_DNA"/>
</dbReference>
<accession>E0VDN0</accession>
<evidence type="ECO:0000313" key="3">
    <source>
        <dbReference type="EnsemblMetazoa" id="PHUM121590-PA"/>
    </source>
</evidence>
<dbReference type="KEGG" id="phu:Phum_PHUM121590"/>
<dbReference type="RefSeq" id="XP_002424224.1">
    <property type="nucleotide sequence ID" value="XM_002424179.1"/>
</dbReference>
<reference evidence="3" key="3">
    <citation type="submission" date="2021-02" db="UniProtKB">
        <authorList>
            <consortium name="EnsemblMetazoa"/>
        </authorList>
    </citation>
    <scope>IDENTIFICATION</scope>
    <source>
        <strain evidence="3">USDA</strain>
    </source>
</reference>
<dbReference type="OrthoDB" id="6159439at2759"/>